<dbReference type="eggNOG" id="ENOG502S31E">
    <property type="taxonomic scope" value="Eukaryota"/>
</dbReference>
<evidence type="ECO:0000256" key="1">
    <source>
        <dbReference type="SAM" id="MobiDB-lite"/>
    </source>
</evidence>
<feature type="compositionally biased region" description="Polar residues" evidence="1">
    <location>
        <begin position="443"/>
        <end position="457"/>
    </location>
</feature>
<sequence length="480" mass="51851">MTSRLSSSPSGHKRTYNFLNKRQTDCTTATLYKAPLAGAVVSSAEPLTVAWDTACFATNPQTVDLRLYAPNVGGDSARLQIWKEVPYAPGSYQVKLFPRWWNDTETVELRFLVQESGNPFSGYYGLGPKFTATYTPRADGKLDAEADMSIIDTGYTWVKNFIKGLSGGQIAAAVICPILFICIVVGTIFYVRRSRNNVQKKRERFSTMVDKRMSTISTNWQSMSAAGAQAAIRNSMATFGRPSADLATLGHESTSGNTVGSGPRPQTRARSGTRVSFAPESMYGRPSNAGESVRTSISAGPTRSYHFGDAPPVPARKGSSDENLTLSPTQHAGAFSLSAYEIDNRASQYKDSDVQPALQMMREANGATEPMFVAHDAPLPPVPAATATPKSPLGMMPMMSSALSPDAGLREYAARKQAMSPATQTSFPMPMSPTLPSPAASRTLYSPQGQAQASNPFRKSLAPTEDSVYDGVEEDVPRRF</sequence>
<evidence type="ECO:0000256" key="2">
    <source>
        <dbReference type="SAM" id="Phobius"/>
    </source>
</evidence>
<keyword evidence="4" id="KW-1185">Reference proteome</keyword>
<feature type="region of interest" description="Disordered" evidence="1">
    <location>
        <begin position="415"/>
        <end position="480"/>
    </location>
</feature>
<keyword evidence="2" id="KW-0812">Transmembrane</keyword>
<evidence type="ECO:0000313" key="3">
    <source>
        <dbReference type="EMBL" id="EJD40880.1"/>
    </source>
</evidence>
<feature type="region of interest" description="Disordered" evidence="1">
    <location>
        <begin position="246"/>
        <end position="327"/>
    </location>
</feature>
<keyword evidence="2" id="KW-0472">Membrane</keyword>
<dbReference type="AlphaFoldDB" id="J0LJT5"/>
<accession>J0LJT5</accession>
<dbReference type="Proteomes" id="UP000006514">
    <property type="component" value="Unassembled WGS sequence"/>
</dbReference>
<dbReference type="EMBL" id="JH687798">
    <property type="protein sequence ID" value="EJD40880.1"/>
    <property type="molecule type" value="Genomic_DNA"/>
</dbReference>
<feature type="transmembrane region" description="Helical" evidence="2">
    <location>
        <begin position="170"/>
        <end position="191"/>
    </location>
</feature>
<protein>
    <submittedName>
        <fullName evidence="3">Uncharacterized protein</fullName>
    </submittedName>
</protein>
<dbReference type="InParanoid" id="J0LJT5"/>
<dbReference type="KEGG" id="adl:AURDEDRAFT_115749"/>
<dbReference type="OrthoDB" id="3363836at2759"/>
<keyword evidence="2" id="KW-1133">Transmembrane helix</keyword>
<name>J0LJT5_AURST</name>
<gene>
    <name evidence="3" type="ORF">AURDEDRAFT_115749</name>
</gene>
<feature type="compositionally biased region" description="Polar residues" evidence="1">
    <location>
        <begin position="251"/>
        <end position="260"/>
    </location>
</feature>
<reference evidence="4" key="1">
    <citation type="journal article" date="2012" name="Science">
        <title>The Paleozoic origin of enzymatic lignin decomposition reconstructed from 31 fungal genomes.</title>
        <authorList>
            <person name="Floudas D."/>
            <person name="Binder M."/>
            <person name="Riley R."/>
            <person name="Barry K."/>
            <person name="Blanchette R.A."/>
            <person name="Henrissat B."/>
            <person name="Martinez A.T."/>
            <person name="Otillar R."/>
            <person name="Spatafora J.W."/>
            <person name="Yadav J.S."/>
            <person name="Aerts A."/>
            <person name="Benoit I."/>
            <person name="Boyd A."/>
            <person name="Carlson A."/>
            <person name="Copeland A."/>
            <person name="Coutinho P.M."/>
            <person name="de Vries R.P."/>
            <person name="Ferreira P."/>
            <person name="Findley K."/>
            <person name="Foster B."/>
            <person name="Gaskell J."/>
            <person name="Glotzer D."/>
            <person name="Gorecki P."/>
            <person name="Heitman J."/>
            <person name="Hesse C."/>
            <person name="Hori C."/>
            <person name="Igarashi K."/>
            <person name="Jurgens J.A."/>
            <person name="Kallen N."/>
            <person name="Kersten P."/>
            <person name="Kohler A."/>
            <person name="Kuees U."/>
            <person name="Kumar T.K.A."/>
            <person name="Kuo A."/>
            <person name="LaButti K."/>
            <person name="Larrondo L.F."/>
            <person name="Lindquist E."/>
            <person name="Ling A."/>
            <person name="Lombard V."/>
            <person name="Lucas S."/>
            <person name="Lundell T."/>
            <person name="Martin R."/>
            <person name="McLaughlin D.J."/>
            <person name="Morgenstern I."/>
            <person name="Morin E."/>
            <person name="Murat C."/>
            <person name="Nagy L.G."/>
            <person name="Nolan M."/>
            <person name="Ohm R.A."/>
            <person name="Patyshakuliyeva A."/>
            <person name="Rokas A."/>
            <person name="Ruiz-Duenas F.J."/>
            <person name="Sabat G."/>
            <person name="Salamov A."/>
            <person name="Samejima M."/>
            <person name="Schmutz J."/>
            <person name="Slot J.C."/>
            <person name="St John F."/>
            <person name="Stenlid J."/>
            <person name="Sun H."/>
            <person name="Sun S."/>
            <person name="Syed K."/>
            <person name="Tsang A."/>
            <person name="Wiebenga A."/>
            <person name="Young D."/>
            <person name="Pisabarro A."/>
            <person name="Eastwood D.C."/>
            <person name="Martin F."/>
            <person name="Cullen D."/>
            <person name="Grigoriev I.V."/>
            <person name="Hibbett D.S."/>
        </authorList>
    </citation>
    <scope>NUCLEOTIDE SEQUENCE [LARGE SCALE GENOMIC DNA]</scope>
    <source>
        <strain evidence="4">TFB10046</strain>
    </source>
</reference>
<feature type="compositionally biased region" description="Polar residues" evidence="1">
    <location>
        <begin position="289"/>
        <end position="301"/>
    </location>
</feature>
<organism evidence="3 4">
    <name type="scientific">Auricularia subglabra (strain TFB-10046 / SS5)</name>
    <name type="common">White-rot fungus</name>
    <name type="synonym">Auricularia delicata (strain TFB10046)</name>
    <dbReference type="NCBI Taxonomy" id="717982"/>
    <lineage>
        <taxon>Eukaryota</taxon>
        <taxon>Fungi</taxon>
        <taxon>Dikarya</taxon>
        <taxon>Basidiomycota</taxon>
        <taxon>Agaricomycotina</taxon>
        <taxon>Agaricomycetes</taxon>
        <taxon>Auriculariales</taxon>
        <taxon>Auriculariaceae</taxon>
        <taxon>Auricularia</taxon>
    </lineage>
</organism>
<dbReference type="OMA" id="KWWNDTT"/>
<evidence type="ECO:0000313" key="4">
    <source>
        <dbReference type="Proteomes" id="UP000006514"/>
    </source>
</evidence>
<proteinExistence type="predicted"/>